<dbReference type="GeneID" id="54490826"/>
<sequence>MTAEQSGFQFPFTAFPATLAHTLARSTTANALSMSAELAFCPCAGCRHQSQSVVGRRIQRAAAVGKEAGTCDVIVRAFRQCGVEASSLVLLLLVMMPVGSPDSSFASLGQRMARSRTEAYIANPTTSHEKSLEMVKRVAVMNSGS</sequence>
<keyword evidence="2" id="KW-1185">Reference proteome</keyword>
<evidence type="ECO:0000313" key="2">
    <source>
        <dbReference type="Proteomes" id="UP000799437"/>
    </source>
</evidence>
<protein>
    <submittedName>
        <fullName evidence="1">Uncharacterized protein</fullName>
    </submittedName>
</protein>
<dbReference type="RefSeq" id="XP_033599615.1">
    <property type="nucleotide sequence ID" value="XM_033749772.1"/>
</dbReference>
<dbReference type="AlphaFoldDB" id="A0A6A6W547"/>
<name>A0A6A6W547_9PEZI</name>
<evidence type="ECO:0000313" key="1">
    <source>
        <dbReference type="EMBL" id="KAF2757164.1"/>
    </source>
</evidence>
<organism evidence="1 2">
    <name type="scientific">Pseudovirgaria hyperparasitica</name>
    <dbReference type="NCBI Taxonomy" id="470096"/>
    <lineage>
        <taxon>Eukaryota</taxon>
        <taxon>Fungi</taxon>
        <taxon>Dikarya</taxon>
        <taxon>Ascomycota</taxon>
        <taxon>Pezizomycotina</taxon>
        <taxon>Dothideomycetes</taxon>
        <taxon>Dothideomycetes incertae sedis</taxon>
        <taxon>Acrospermales</taxon>
        <taxon>Acrospermaceae</taxon>
        <taxon>Pseudovirgaria</taxon>
    </lineage>
</organism>
<reference evidence="1" key="1">
    <citation type="journal article" date="2020" name="Stud. Mycol.">
        <title>101 Dothideomycetes genomes: a test case for predicting lifestyles and emergence of pathogens.</title>
        <authorList>
            <person name="Haridas S."/>
            <person name="Albert R."/>
            <person name="Binder M."/>
            <person name="Bloem J."/>
            <person name="Labutti K."/>
            <person name="Salamov A."/>
            <person name="Andreopoulos B."/>
            <person name="Baker S."/>
            <person name="Barry K."/>
            <person name="Bills G."/>
            <person name="Bluhm B."/>
            <person name="Cannon C."/>
            <person name="Castanera R."/>
            <person name="Culley D."/>
            <person name="Daum C."/>
            <person name="Ezra D."/>
            <person name="Gonzalez J."/>
            <person name="Henrissat B."/>
            <person name="Kuo A."/>
            <person name="Liang C."/>
            <person name="Lipzen A."/>
            <person name="Lutzoni F."/>
            <person name="Magnuson J."/>
            <person name="Mondo S."/>
            <person name="Nolan M."/>
            <person name="Ohm R."/>
            <person name="Pangilinan J."/>
            <person name="Park H.-J."/>
            <person name="Ramirez L."/>
            <person name="Alfaro M."/>
            <person name="Sun H."/>
            <person name="Tritt A."/>
            <person name="Yoshinaga Y."/>
            <person name="Zwiers L.-H."/>
            <person name="Turgeon B."/>
            <person name="Goodwin S."/>
            <person name="Spatafora J."/>
            <person name="Crous P."/>
            <person name="Grigoriev I."/>
        </authorList>
    </citation>
    <scope>NUCLEOTIDE SEQUENCE</scope>
    <source>
        <strain evidence="1">CBS 121739</strain>
    </source>
</reference>
<accession>A0A6A6W547</accession>
<gene>
    <name evidence="1" type="ORF">EJ05DRAFT_57646</name>
</gene>
<proteinExistence type="predicted"/>
<dbReference type="EMBL" id="ML996574">
    <property type="protein sequence ID" value="KAF2757164.1"/>
    <property type="molecule type" value="Genomic_DNA"/>
</dbReference>
<dbReference type="Proteomes" id="UP000799437">
    <property type="component" value="Unassembled WGS sequence"/>
</dbReference>